<comment type="similarity">
    <text evidence="4 11">Belongs to the FAD-dependent glycerol-3-phosphate dehydrogenase family.</text>
</comment>
<evidence type="ECO:0000256" key="11">
    <source>
        <dbReference type="RuleBase" id="RU361217"/>
    </source>
</evidence>
<dbReference type="Gene3D" id="3.30.9.10">
    <property type="entry name" value="D-Amino Acid Oxidase, subunit A, domain 2"/>
    <property type="match status" value="1"/>
</dbReference>
<keyword evidence="8" id="KW-0809">Transit peptide</keyword>
<gene>
    <name evidence="14" type="ORF">CDCA_CDCA08G2433</name>
</gene>
<dbReference type="EC" id="1.1.5.3" evidence="5 11"/>
<keyword evidence="10" id="KW-0496">Mitochondrion</keyword>
<name>A0AAV9IWF1_CYACA</name>
<dbReference type="SUPFAM" id="SSF54373">
    <property type="entry name" value="FAD-linked reductases, C-terminal domain"/>
    <property type="match status" value="1"/>
</dbReference>
<evidence type="ECO:0000256" key="4">
    <source>
        <dbReference type="ARBA" id="ARBA00007330"/>
    </source>
</evidence>
<evidence type="ECO:0000256" key="9">
    <source>
        <dbReference type="ARBA" id="ARBA00023002"/>
    </source>
</evidence>
<keyword evidence="6 11" id="KW-0285">Flavoprotein</keyword>
<evidence type="ECO:0000256" key="3">
    <source>
        <dbReference type="ARBA" id="ARBA00005157"/>
    </source>
</evidence>
<dbReference type="GO" id="GO:0006072">
    <property type="term" value="P:glycerol-3-phosphate metabolic process"/>
    <property type="evidence" value="ECO:0007669"/>
    <property type="project" value="UniProtKB-UniRule"/>
</dbReference>
<evidence type="ECO:0000256" key="5">
    <source>
        <dbReference type="ARBA" id="ARBA00013029"/>
    </source>
</evidence>
<dbReference type="PROSITE" id="PS00978">
    <property type="entry name" value="FAD_G3PDH_2"/>
    <property type="match status" value="1"/>
</dbReference>
<organism evidence="14 15">
    <name type="scientific">Cyanidium caldarium</name>
    <name type="common">Red alga</name>
    <dbReference type="NCBI Taxonomy" id="2771"/>
    <lineage>
        <taxon>Eukaryota</taxon>
        <taxon>Rhodophyta</taxon>
        <taxon>Bangiophyceae</taxon>
        <taxon>Cyanidiales</taxon>
        <taxon>Cyanidiaceae</taxon>
        <taxon>Cyanidium</taxon>
    </lineage>
</organism>
<sequence>MAVSSATAFVASAGFLYGASGNGHREHGPHRVWGLVARADAPIGTALPGSSNGQVLLPNLETVPARARQLSVMRERGRLYETLQKPVGGQSAGAPGAAAAAEEALFDVLVIGGGATGSGCALDGALRGLNVALVERDDFASGTSSRSTKLIHGGVRYLEKAFFHVDPAQLRLVFEALHERAIMLRQAPHLSQPLPTILPCYKWWEVPFYWAGLKAYDFLAFVGHGSLYMSKFLSASEARRQFPTLSARRGGDGRTLKGSIVYYDGQMNDSRFNVTLAVTAALHGAVMANHTEVVSLIKRGGSPGRVVGAVVRDRFTGDEFPVYARVVVNATGPFTDSIRAMDEGAEALTTQRMIAPSSGVHVTLPSYYSPEGMGLIVPKTRDGRVVFMLPWLGVTIAGTTDSSTEITDMPRPHEAEIEFILDALRDYLNIQVRRKDVLSAWSGIRPLAMDPRSKDTQNILREHAIHVSDAGLVSIAGGKWTTYRKMAHDTVDRAIQVGDLGSRVRNKCMTEQVVLLGGHTYDPSYFAFLTQHYERLKYTVSKGDKPQWTKLDVDIAQHLARSYGDQAYKVCDIASRGDVGYGKRLAHGFPFIEAEVVYTAESEYCETARDFLARRTRLAFLDTHAARESMTRVIEILAELHGWSKQRVQEETRATQEFLDSFETGRTTGELGEQVEAMVA</sequence>
<dbReference type="GO" id="GO:0004368">
    <property type="term" value="F:glycerol-3-phosphate dehydrogenase (quinone) activity"/>
    <property type="evidence" value="ECO:0007669"/>
    <property type="project" value="UniProtKB-EC"/>
</dbReference>
<comment type="caution">
    <text evidence="14">The sequence shown here is derived from an EMBL/GenBank/DDBJ whole genome shotgun (WGS) entry which is preliminary data.</text>
</comment>
<evidence type="ECO:0000256" key="7">
    <source>
        <dbReference type="ARBA" id="ARBA00022827"/>
    </source>
</evidence>
<keyword evidence="15" id="KW-1185">Reference proteome</keyword>
<keyword evidence="7" id="KW-0274">FAD</keyword>
<keyword evidence="9 11" id="KW-0560">Oxidoreductase</keyword>
<dbReference type="Gene3D" id="1.10.8.870">
    <property type="entry name" value="Alpha-glycerophosphate oxidase, cap domain"/>
    <property type="match status" value="1"/>
</dbReference>
<dbReference type="PROSITE" id="PS00977">
    <property type="entry name" value="FAD_G3PDH_1"/>
    <property type="match status" value="1"/>
</dbReference>
<accession>A0AAV9IWF1</accession>
<comment type="catalytic activity">
    <reaction evidence="11">
        <text>a quinone + sn-glycerol 3-phosphate = dihydroxyacetone phosphate + a quinol</text>
        <dbReference type="Rhea" id="RHEA:18977"/>
        <dbReference type="ChEBI" id="CHEBI:24646"/>
        <dbReference type="ChEBI" id="CHEBI:57597"/>
        <dbReference type="ChEBI" id="CHEBI:57642"/>
        <dbReference type="ChEBI" id="CHEBI:132124"/>
        <dbReference type="EC" id="1.1.5.3"/>
    </reaction>
</comment>
<evidence type="ECO:0000259" key="13">
    <source>
        <dbReference type="Pfam" id="PF16901"/>
    </source>
</evidence>
<dbReference type="FunFam" id="1.10.8.870:FF:000004">
    <property type="entry name" value="Glycerol-3-phosphate dehydrogenase"/>
    <property type="match status" value="1"/>
</dbReference>
<dbReference type="PANTHER" id="PTHR11985:SF15">
    <property type="entry name" value="GLYCEROL-3-PHOSPHATE DEHYDROGENASE, MITOCHONDRIAL"/>
    <property type="match status" value="1"/>
</dbReference>
<dbReference type="InterPro" id="IPR038299">
    <property type="entry name" value="DAO_C_sf"/>
</dbReference>
<evidence type="ECO:0000256" key="2">
    <source>
        <dbReference type="ARBA" id="ARBA00004173"/>
    </source>
</evidence>
<dbReference type="InterPro" id="IPR036188">
    <property type="entry name" value="FAD/NAD-bd_sf"/>
</dbReference>
<dbReference type="SUPFAM" id="SSF51905">
    <property type="entry name" value="FAD/NAD(P)-binding domain"/>
    <property type="match status" value="1"/>
</dbReference>
<dbReference type="PANTHER" id="PTHR11985">
    <property type="entry name" value="GLYCEROL-3-PHOSPHATE DEHYDROGENASE"/>
    <property type="match status" value="1"/>
</dbReference>
<dbReference type="Pfam" id="PF16901">
    <property type="entry name" value="DAO_C"/>
    <property type="match status" value="1"/>
</dbReference>
<reference evidence="14 15" key="1">
    <citation type="submission" date="2022-07" db="EMBL/GenBank/DDBJ databases">
        <title>Genome-wide signatures of adaptation to extreme environments.</title>
        <authorList>
            <person name="Cho C.H."/>
            <person name="Yoon H.S."/>
        </authorList>
    </citation>
    <scope>NUCLEOTIDE SEQUENCE [LARGE SCALE GENOMIC DNA]</scope>
    <source>
        <strain evidence="14 15">DBV 063 E5</strain>
    </source>
</reference>
<dbReference type="InterPro" id="IPR006076">
    <property type="entry name" value="FAD-dep_OxRdtase"/>
</dbReference>
<dbReference type="Pfam" id="PF01266">
    <property type="entry name" value="DAO"/>
    <property type="match status" value="1"/>
</dbReference>
<evidence type="ECO:0000256" key="10">
    <source>
        <dbReference type="ARBA" id="ARBA00023128"/>
    </source>
</evidence>
<evidence type="ECO:0000313" key="14">
    <source>
        <dbReference type="EMBL" id="KAK4536408.1"/>
    </source>
</evidence>
<evidence type="ECO:0000313" key="15">
    <source>
        <dbReference type="Proteomes" id="UP001301350"/>
    </source>
</evidence>
<comment type="subcellular location">
    <subcellularLocation>
        <location evidence="2">Mitochondrion</location>
    </subcellularLocation>
</comment>
<dbReference type="InterPro" id="IPR000447">
    <property type="entry name" value="G3P_DH_FAD-dep"/>
</dbReference>
<dbReference type="EMBL" id="JANCYW010000008">
    <property type="protein sequence ID" value="KAK4536408.1"/>
    <property type="molecule type" value="Genomic_DNA"/>
</dbReference>
<dbReference type="InterPro" id="IPR031656">
    <property type="entry name" value="DAO_C"/>
</dbReference>
<feature type="domain" description="FAD dependent oxidoreductase" evidence="12">
    <location>
        <begin position="107"/>
        <end position="484"/>
    </location>
</feature>
<comment type="cofactor">
    <cofactor evidence="1 11">
        <name>FAD</name>
        <dbReference type="ChEBI" id="CHEBI:57692"/>
    </cofactor>
</comment>
<proteinExistence type="inferred from homology"/>
<protein>
    <recommendedName>
        <fullName evidence="5 11">Glycerol-3-phosphate dehydrogenase</fullName>
        <ecNumber evidence="5 11">1.1.5.3</ecNumber>
    </recommendedName>
</protein>
<dbReference type="GO" id="GO:0005739">
    <property type="term" value="C:mitochondrion"/>
    <property type="evidence" value="ECO:0007669"/>
    <property type="project" value="UniProtKB-SubCell"/>
</dbReference>
<dbReference type="AlphaFoldDB" id="A0AAV9IWF1"/>
<evidence type="ECO:0000256" key="6">
    <source>
        <dbReference type="ARBA" id="ARBA00022630"/>
    </source>
</evidence>
<comment type="pathway">
    <text evidence="3">Polyol metabolism; glycerol degradation via glycerol kinase pathway; glycerone phosphate from sn-glycerol 3-phosphate (anaerobic route): step 1/1.</text>
</comment>
<feature type="domain" description="Alpha-glycerophosphate oxidase C-terminal" evidence="13">
    <location>
        <begin position="508"/>
        <end position="647"/>
    </location>
</feature>
<dbReference type="Proteomes" id="UP001301350">
    <property type="component" value="Unassembled WGS sequence"/>
</dbReference>
<dbReference type="Gene3D" id="3.50.50.60">
    <property type="entry name" value="FAD/NAD(P)-binding domain"/>
    <property type="match status" value="1"/>
</dbReference>
<evidence type="ECO:0000256" key="8">
    <source>
        <dbReference type="ARBA" id="ARBA00022946"/>
    </source>
</evidence>
<evidence type="ECO:0000259" key="12">
    <source>
        <dbReference type="Pfam" id="PF01266"/>
    </source>
</evidence>
<evidence type="ECO:0000256" key="1">
    <source>
        <dbReference type="ARBA" id="ARBA00001974"/>
    </source>
</evidence>
<dbReference type="PRINTS" id="PR01001">
    <property type="entry name" value="FADG3PDH"/>
</dbReference>